<gene>
    <name evidence="4" type="ORF">CmeUKMEL1_13970</name>
</gene>
<dbReference type="InterPro" id="IPR029787">
    <property type="entry name" value="Nucleotide_cyclase"/>
</dbReference>
<feature type="transmembrane region" description="Helical" evidence="1">
    <location>
        <begin position="304"/>
        <end position="321"/>
    </location>
</feature>
<proteinExistence type="predicted"/>
<evidence type="ECO:0000259" key="2">
    <source>
        <dbReference type="PROSITE" id="PS50125"/>
    </source>
</evidence>
<dbReference type="GO" id="GO:0006171">
    <property type="term" value="P:cAMP biosynthetic process"/>
    <property type="evidence" value="ECO:0007669"/>
    <property type="project" value="TreeGrafter"/>
</dbReference>
<dbReference type="Pfam" id="PF00211">
    <property type="entry name" value="Guanylate_cyc"/>
    <property type="match status" value="1"/>
</dbReference>
<keyword evidence="1" id="KW-1133">Transmembrane helix</keyword>
<keyword evidence="5" id="KW-1185">Reference proteome</keyword>
<reference evidence="4 5" key="1">
    <citation type="submission" date="2014-04" db="EMBL/GenBank/DDBJ databases">
        <title>Comparative Genomics of Cryptosporidium Species.</title>
        <authorList>
            <person name="Silva J.C."/>
            <person name="Su Q."/>
            <person name="Chalmers R."/>
            <person name="Chibucos M.C."/>
            <person name="Elwin K."/>
            <person name="Godinez A."/>
            <person name="Guo F."/>
            <person name="Huynh K."/>
            <person name="Orvis J."/>
            <person name="Ott S."/>
            <person name="Sadzewicz L."/>
            <person name="Sengamalay N."/>
            <person name="Shetty A."/>
            <person name="Sun M."/>
            <person name="Tallon L."/>
            <person name="Xiao L."/>
            <person name="Zhang H."/>
            <person name="Fraser C.M."/>
            <person name="Zhu G."/>
            <person name="Kissinger J."/>
            <person name="Widmer G."/>
        </authorList>
    </citation>
    <scope>NUCLEOTIDE SEQUENCE [LARGE SCALE GENOMIC DNA]</scope>
    <source>
        <strain evidence="4 5">UKMEL1</strain>
    </source>
</reference>
<keyword evidence="1" id="KW-0812">Transmembrane</keyword>
<evidence type="ECO:0000313" key="4">
    <source>
        <dbReference type="EMBL" id="POM84753.1"/>
    </source>
</evidence>
<dbReference type="PROSITE" id="PS50125">
    <property type="entry name" value="GUANYLATE_CYCLASE_2"/>
    <property type="match status" value="1"/>
</dbReference>
<feature type="domain" description="EF-hand" evidence="3">
    <location>
        <begin position="337"/>
        <end position="372"/>
    </location>
</feature>
<dbReference type="InterPro" id="IPR050697">
    <property type="entry name" value="Adenylyl/Guanylyl_Cyclase_3/4"/>
</dbReference>
<dbReference type="Gene3D" id="3.30.70.1230">
    <property type="entry name" value="Nucleotide cyclase"/>
    <property type="match status" value="1"/>
</dbReference>
<sequence>MQINHSNYRSKFYSNNLNSTFTNLLGNNVETIIRTGTKLDFFAFTQNPNRKENYFKKCNTNLKKISFIKEIDFLYYFKSILNSTKSLSIYQDFDFLELICINENQHVLREQRRWRRVINIKTHRNRILPLFDLLINHVNRLQLSDLNFQNLKNLNTLKQDNSSPGIEIKSIDKYIIHDINIFFGFKKDVQLFSNRENNKISIILLKFLNDYYKICSKSLIELAIQIIHIMNINILRSKYIFNNNLSEIIIIVLSVINICLDIFFYIFNWKSIPKMSMFIEVIHLILITLYFYGNEGLIKEFFNIHTQLLYYSYIYRIVFILQCKFTNKYNKFQVTEIIRTQLKQIFYYIDNDVSSMISSSEFENFCKKLGIDIFDQSNLVSQSLYTYLFQNFGWIQNKFFGLEYNIPTLSLKEQKFKKNSNNNQHFMLIYNQFYSHIKLVCHKLCLFCKPQVLAILKYFITSLKFNYSRFLRFLNEEFNCFICLCRKTGISSYQEYISNKKKLTYEDFEMLLVSLDCKKKLLNRIDCHTNLFDITNGSCLLLHRTVIFEQSFYNITLFTFATVTVISTIETIINSYGDKYSQTNCTASIIQKYIYILIIFLSSIFHLKVDKMYFSSSLKSYNQTINKYNLIYGNLQLAEKNLAFSNKNNSQINLSRNDYLLDFLSYHCAESLRKYVDSLSKYLPQGVAASLIRKFDFPTLSPQYKEITILFSDIAGFTGIAEKVDPFLLFRLLTSYFDEMVKIIEEFHGNLLEIAGDAILVIWNSPMAVKNHSAAAVAASLKMKKQLKLKSRSFGNKYIPEINIKCGIHTDHVLIGNIGCSKRMKYGIMGDGVNLASRIESLTRRYSADIVISNNVFINKEVRKKFVICPLDVVVVQGKSNPTVIYHVLNTVNDSDTISLLKSKFHTKALIFFINKDFKRSLFYIEKINKLEPFKSDPSTISLSNKCKQFQETKLDFNWSCAEVLKTKYFNE</sequence>
<dbReference type="PROSITE" id="PS50222">
    <property type="entry name" value="EF_HAND_2"/>
    <property type="match status" value="1"/>
</dbReference>
<dbReference type="CDD" id="cd07302">
    <property type="entry name" value="CHD"/>
    <property type="match status" value="1"/>
</dbReference>
<organism evidence="4 5">
    <name type="scientific">Cryptosporidium meleagridis</name>
    <dbReference type="NCBI Taxonomy" id="93969"/>
    <lineage>
        <taxon>Eukaryota</taxon>
        <taxon>Sar</taxon>
        <taxon>Alveolata</taxon>
        <taxon>Apicomplexa</taxon>
        <taxon>Conoidasida</taxon>
        <taxon>Coccidia</taxon>
        <taxon>Eucoccidiorida</taxon>
        <taxon>Eimeriorina</taxon>
        <taxon>Cryptosporidiidae</taxon>
        <taxon>Cryptosporidium</taxon>
    </lineage>
</organism>
<dbReference type="SMART" id="SM00044">
    <property type="entry name" value="CYCc"/>
    <property type="match status" value="1"/>
</dbReference>
<dbReference type="EMBL" id="JIBK01000047">
    <property type="protein sequence ID" value="POM84753.1"/>
    <property type="molecule type" value="Genomic_DNA"/>
</dbReference>
<dbReference type="AlphaFoldDB" id="A0A2P4Z3U0"/>
<protein>
    <submittedName>
        <fullName evidence="4">Adenylate and Guanylate cyclase catalytic domain protein</fullName>
    </submittedName>
</protein>
<dbReference type="PANTHER" id="PTHR43081:SF1">
    <property type="entry name" value="ADENYLATE CYCLASE, TERMINAL-DIFFERENTIATION SPECIFIC"/>
    <property type="match status" value="1"/>
</dbReference>
<dbReference type="GO" id="GO:0005509">
    <property type="term" value="F:calcium ion binding"/>
    <property type="evidence" value="ECO:0007669"/>
    <property type="project" value="InterPro"/>
</dbReference>
<evidence type="ECO:0000259" key="3">
    <source>
        <dbReference type="PROSITE" id="PS50222"/>
    </source>
</evidence>
<dbReference type="VEuPathDB" id="CryptoDB:CmeUKMEL1_13970"/>
<feature type="transmembrane region" description="Helical" evidence="1">
    <location>
        <begin position="275"/>
        <end position="292"/>
    </location>
</feature>
<dbReference type="OrthoDB" id="10265730at2759"/>
<name>A0A2P4Z3U0_9CRYT</name>
<feature type="transmembrane region" description="Helical" evidence="1">
    <location>
        <begin position="248"/>
        <end position="268"/>
    </location>
</feature>
<feature type="transmembrane region" description="Helical" evidence="1">
    <location>
        <begin position="552"/>
        <end position="573"/>
    </location>
</feature>
<dbReference type="GO" id="GO:0035556">
    <property type="term" value="P:intracellular signal transduction"/>
    <property type="evidence" value="ECO:0007669"/>
    <property type="project" value="InterPro"/>
</dbReference>
<feature type="domain" description="Guanylate cyclase" evidence="2">
    <location>
        <begin position="708"/>
        <end position="840"/>
    </location>
</feature>
<accession>A0A2P4Z3U0</accession>
<evidence type="ECO:0000313" key="5">
    <source>
        <dbReference type="Proteomes" id="UP000236928"/>
    </source>
</evidence>
<dbReference type="InterPro" id="IPR001054">
    <property type="entry name" value="A/G_cyclase"/>
</dbReference>
<evidence type="ECO:0000256" key="1">
    <source>
        <dbReference type="SAM" id="Phobius"/>
    </source>
</evidence>
<dbReference type="Proteomes" id="UP000236928">
    <property type="component" value="Unassembled WGS sequence"/>
</dbReference>
<keyword evidence="1" id="KW-0472">Membrane</keyword>
<dbReference type="SUPFAM" id="SSF55073">
    <property type="entry name" value="Nucleotide cyclase"/>
    <property type="match status" value="1"/>
</dbReference>
<dbReference type="InterPro" id="IPR002048">
    <property type="entry name" value="EF_hand_dom"/>
</dbReference>
<comment type="caution">
    <text evidence="4">The sequence shown here is derived from an EMBL/GenBank/DDBJ whole genome shotgun (WGS) entry which is preliminary data.</text>
</comment>
<feature type="transmembrane region" description="Helical" evidence="1">
    <location>
        <begin position="593"/>
        <end position="609"/>
    </location>
</feature>
<dbReference type="PANTHER" id="PTHR43081">
    <property type="entry name" value="ADENYLATE CYCLASE, TERMINAL-DIFFERENTIATION SPECIFIC-RELATED"/>
    <property type="match status" value="1"/>
</dbReference>